<dbReference type="Gene3D" id="3.80.10.10">
    <property type="entry name" value="Ribonuclease Inhibitor"/>
    <property type="match status" value="1"/>
</dbReference>
<dbReference type="RefSeq" id="XP_008608496.1">
    <property type="nucleotide sequence ID" value="XM_008610274.1"/>
</dbReference>
<evidence type="ECO:0000313" key="4">
    <source>
        <dbReference type="Proteomes" id="UP000030762"/>
    </source>
</evidence>
<accession>T0QJG0</accession>
<reference evidence="3 4" key="1">
    <citation type="submission" date="2012-04" db="EMBL/GenBank/DDBJ databases">
        <title>The Genome Sequence of Saprolegnia declina VS20.</title>
        <authorList>
            <consortium name="The Broad Institute Genome Sequencing Platform"/>
            <person name="Russ C."/>
            <person name="Nusbaum C."/>
            <person name="Tyler B."/>
            <person name="van West P."/>
            <person name="Dieguez-Uribeondo J."/>
            <person name="de Bruijn I."/>
            <person name="Tripathy S."/>
            <person name="Jiang R."/>
            <person name="Young S.K."/>
            <person name="Zeng Q."/>
            <person name="Gargeya S."/>
            <person name="Fitzgerald M."/>
            <person name="Haas B."/>
            <person name="Abouelleil A."/>
            <person name="Alvarado L."/>
            <person name="Arachchi H.M."/>
            <person name="Berlin A."/>
            <person name="Chapman S.B."/>
            <person name="Goldberg J."/>
            <person name="Griggs A."/>
            <person name="Gujja S."/>
            <person name="Hansen M."/>
            <person name="Howarth C."/>
            <person name="Imamovic A."/>
            <person name="Larimer J."/>
            <person name="McCowen C."/>
            <person name="Montmayeur A."/>
            <person name="Murphy C."/>
            <person name="Neiman D."/>
            <person name="Pearson M."/>
            <person name="Priest M."/>
            <person name="Roberts A."/>
            <person name="Saif S."/>
            <person name="Shea T."/>
            <person name="Sisk P."/>
            <person name="Sykes S."/>
            <person name="Wortman J."/>
            <person name="Nusbaum C."/>
            <person name="Birren B."/>
        </authorList>
    </citation>
    <scope>NUCLEOTIDE SEQUENCE [LARGE SCALE GENOMIC DNA]</scope>
    <source>
        <strain evidence="3 4">VS20</strain>
    </source>
</reference>
<dbReference type="PROSITE" id="PS51450">
    <property type="entry name" value="LRR"/>
    <property type="match status" value="1"/>
</dbReference>
<proteinExistence type="predicted"/>
<dbReference type="Pfam" id="PF12799">
    <property type="entry name" value="LRR_4"/>
    <property type="match status" value="1"/>
</dbReference>
<dbReference type="VEuPathDB" id="FungiDB:SDRG_04598"/>
<name>T0QJG0_SAPDV</name>
<keyword evidence="1" id="KW-0433">Leucine-rich repeat</keyword>
<dbReference type="InterPro" id="IPR001611">
    <property type="entry name" value="Leu-rich_rpt"/>
</dbReference>
<sequence length="92" mass="10130">MCPAWCGHQILTLALENNKLRNVPENLPPTLQKLWLSANDLTDINALATTGLELLDIANNNFTTISNVDLRSLTTLSPCPNSPRFVLTTIVE</sequence>
<gene>
    <name evidence="3" type="ORF">SDRG_04598</name>
</gene>
<dbReference type="GeneID" id="19945325"/>
<evidence type="ECO:0000313" key="3">
    <source>
        <dbReference type="EMBL" id="EQC38169.1"/>
    </source>
</evidence>
<dbReference type="AlphaFoldDB" id="T0QJG0"/>
<evidence type="ECO:0000256" key="2">
    <source>
        <dbReference type="ARBA" id="ARBA00022737"/>
    </source>
</evidence>
<dbReference type="InParanoid" id="T0QJG0"/>
<evidence type="ECO:0000256" key="1">
    <source>
        <dbReference type="ARBA" id="ARBA00022614"/>
    </source>
</evidence>
<dbReference type="InterPro" id="IPR032675">
    <property type="entry name" value="LRR_dom_sf"/>
</dbReference>
<dbReference type="InterPro" id="IPR025875">
    <property type="entry name" value="Leu-rich_rpt_4"/>
</dbReference>
<dbReference type="SUPFAM" id="SSF52058">
    <property type="entry name" value="L domain-like"/>
    <property type="match status" value="1"/>
</dbReference>
<organism evidence="3 4">
    <name type="scientific">Saprolegnia diclina (strain VS20)</name>
    <dbReference type="NCBI Taxonomy" id="1156394"/>
    <lineage>
        <taxon>Eukaryota</taxon>
        <taxon>Sar</taxon>
        <taxon>Stramenopiles</taxon>
        <taxon>Oomycota</taxon>
        <taxon>Saprolegniomycetes</taxon>
        <taxon>Saprolegniales</taxon>
        <taxon>Saprolegniaceae</taxon>
        <taxon>Saprolegnia</taxon>
    </lineage>
</organism>
<dbReference type="Proteomes" id="UP000030762">
    <property type="component" value="Unassembled WGS sequence"/>
</dbReference>
<dbReference type="OrthoDB" id="5789657at2759"/>
<protein>
    <submittedName>
        <fullName evidence="3">Uncharacterized protein</fullName>
    </submittedName>
</protein>
<keyword evidence="4" id="KW-1185">Reference proteome</keyword>
<dbReference type="EMBL" id="JH767142">
    <property type="protein sequence ID" value="EQC38169.1"/>
    <property type="molecule type" value="Genomic_DNA"/>
</dbReference>
<keyword evidence="2" id="KW-0677">Repeat</keyword>